<evidence type="ECO:0000256" key="3">
    <source>
        <dbReference type="ARBA" id="ARBA00022771"/>
    </source>
</evidence>
<proteinExistence type="predicted"/>
<dbReference type="GO" id="GO:0085020">
    <property type="term" value="P:protein K6-linked ubiquitination"/>
    <property type="evidence" value="ECO:0007669"/>
    <property type="project" value="TreeGrafter"/>
</dbReference>
<evidence type="ECO:0000259" key="8">
    <source>
        <dbReference type="PROSITE" id="PS50865"/>
    </source>
</evidence>
<dbReference type="SUPFAM" id="SSF48403">
    <property type="entry name" value="Ankyrin repeat"/>
    <property type="match status" value="1"/>
</dbReference>
<sequence length="307" mass="33751">MADLDEEEVDMDSDRLAAYRAEPSTELAIIITESQEDEEGKSLVQAYMFMRKALGKLQINEQDKLGFTALHYAVTQKKPLLAAHLEIAKYLIEECKASIVARTYAGMTCLHCAAYVGAVDIVKLLLKHGADPQATCNDGKTAFDQARTSPDIRILLHKANRNADSSAAKRAASCANCGKVVEKLKRCARCHVTLYCGRECQKEHWKKGGHKQRCEEGIIAQISRYPFLSAISNVLHADKPTVSLSGGKTDECVASQSSVPANKSFVVKVQRPVTTADPDSSKDLIVYNVDKSVHVFIREETPVIQAL</sequence>
<dbReference type="PROSITE" id="PS50865">
    <property type="entry name" value="ZF_MYND_2"/>
    <property type="match status" value="1"/>
</dbReference>
<dbReference type="EMBL" id="MU825452">
    <property type="protein sequence ID" value="KAJ7388750.1"/>
    <property type="molecule type" value="Genomic_DNA"/>
</dbReference>
<evidence type="ECO:0000256" key="7">
    <source>
        <dbReference type="PROSITE-ProRule" id="PRU00134"/>
    </source>
</evidence>
<reference evidence="9" key="1">
    <citation type="submission" date="2023-01" db="EMBL/GenBank/DDBJ databases">
        <title>Genome assembly of the deep-sea coral Lophelia pertusa.</title>
        <authorList>
            <person name="Herrera S."/>
            <person name="Cordes E."/>
        </authorList>
    </citation>
    <scope>NUCLEOTIDE SEQUENCE</scope>
    <source>
        <strain evidence="9">USNM1676648</strain>
        <tissue evidence="9">Polyp</tissue>
    </source>
</reference>
<dbReference type="Gene3D" id="6.10.140.2220">
    <property type="match status" value="1"/>
</dbReference>
<dbReference type="SUPFAM" id="SSF144232">
    <property type="entry name" value="HIT/MYND zinc finger-like"/>
    <property type="match status" value="1"/>
</dbReference>
<dbReference type="InterPro" id="IPR002110">
    <property type="entry name" value="Ankyrin_rpt"/>
</dbReference>
<evidence type="ECO:0000256" key="5">
    <source>
        <dbReference type="ARBA" id="ARBA00023043"/>
    </source>
</evidence>
<dbReference type="PROSITE" id="PS50088">
    <property type="entry name" value="ANK_REPEAT"/>
    <property type="match status" value="1"/>
</dbReference>
<dbReference type="Proteomes" id="UP001163046">
    <property type="component" value="Unassembled WGS sequence"/>
</dbReference>
<dbReference type="GO" id="GO:0031436">
    <property type="term" value="C:BRCA1-BARD1 complex"/>
    <property type="evidence" value="ECO:0007669"/>
    <property type="project" value="TreeGrafter"/>
</dbReference>
<feature type="domain" description="MYND-type" evidence="8">
    <location>
        <begin position="174"/>
        <end position="214"/>
    </location>
</feature>
<dbReference type="AlphaFoldDB" id="A0A9W9ZWJ3"/>
<dbReference type="OrthoDB" id="5948770at2759"/>
<dbReference type="GO" id="GO:0008270">
    <property type="term" value="F:zinc ion binding"/>
    <property type="evidence" value="ECO:0007669"/>
    <property type="project" value="UniProtKB-KW"/>
</dbReference>
<dbReference type="PANTHER" id="PTHR24171">
    <property type="entry name" value="ANKYRIN REPEAT DOMAIN-CONTAINING PROTEIN 39-RELATED"/>
    <property type="match status" value="1"/>
</dbReference>
<protein>
    <recommendedName>
        <fullName evidence="8">MYND-type domain-containing protein</fullName>
    </recommendedName>
</protein>
<evidence type="ECO:0000256" key="2">
    <source>
        <dbReference type="ARBA" id="ARBA00022737"/>
    </source>
</evidence>
<accession>A0A9W9ZWJ3</accession>
<gene>
    <name evidence="9" type="ORF">OS493_035860</name>
</gene>
<keyword evidence="5 6" id="KW-0040">ANK repeat</keyword>
<evidence type="ECO:0000256" key="4">
    <source>
        <dbReference type="ARBA" id="ARBA00022833"/>
    </source>
</evidence>
<feature type="repeat" description="ANK" evidence="6">
    <location>
        <begin position="105"/>
        <end position="137"/>
    </location>
</feature>
<keyword evidence="4" id="KW-0862">Zinc</keyword>
<dbReference type="PROSITE" id="PS50297">
    <property type="entry name" value="ANK_REP_REGION"/>
    <property type="match status" value="1"/>
</dbReference>
<keyword evidence="10" id="KW-1185">Reference proteome</keyword>
<dbReference type="Gene3D" id="1.25.40.20">
    <property type="entry name" value="Ankyrin repeat-containing domain"/>
    <property type="match status" value="1"/>
</dbReference>
<dbReference type="SMART" id="SM00248">
    <property type="entry name" value="ANK"/>
    <property type="match status" value="2"/>
</dbReference>
<name>A0A9W9ZWJ3_9CNID</name>
<dbReference type="GO" id="GO:0070531">
    <property type="term" value="C:BRCA1-A complex"/>
    <property type="evidence" value="ECO:0007669"/>
    <property type="project" value="TreeGrafter"/>
</dbReference>
<dbReference type="PROSITE" id="PS01360">
    <property type="entry name" value="ZF_MYND_1"/>
    <property type="match status" value="1"/>
</dbReference>
<evidence type="ECO:0000313" key="9">
    <source>
        <dbReference type="EMBL" id="KAJ7388750.1"/>
    </source>
</evidence>
<organism evidence="9 10">
    <name type="scientific">Desmophyllum pertusum</name>
    <dbReference type="NCBI Taxonomy" id="174260"/>
    <lineage>
        <taxon>Eukaryota</taxon>
        <taxon>Metazoa</taxon>
        <taxon>Cnidaria</taxon>
        <taxon>Anthozoa</taxon>
        <taxon>Hexacorallia</taxon>
        <taxon>Scleractinia</taxon>
        <taxon>Caryophylliina</taxon>
        <taxon>Caryophylliidae</taxon>
        <taxon>Desmophyllum</taxon>
    </lineage>
</organism>
<keyword evidence="2" id="KW-0677">Repeat</keyword>
<evidence type="ECO:0000256" key="1">
    <source>
        <dbReference type="ARBA" id="ARBA00022723"/>
    </source>
</evidence>
<dbReference type="InterPro" id="IPR036770">
    <property type="entry name" value="Ankyrin_rpt-contain_sf"/>
</dbReference>
<dbReference type="Pfam" id="PF12796">
    <property type="entry name" value="Ank_2"/>
    <property type="match status" value="1"/>
</dbReference>
<dbReference type="GO" id="GO:0004842">
    <property type="term" value="F:ubiquitin-protein transferase activity"/>
    <property type="evidence" value="ECO:0007669"/>
    <property type="project" value="TreeGrafter"/>
</dbReference>
<dbReference type="InterPro" id="IPR002893">
    <property type="entry name" value="Znf_MYND"/>
</dbReference>
<dbReference type="Pfam" id="PF01753">
    <property type="entry name" value="zf-MYND"/>
    <property type="match status" value="1"/>
</dbReference>
<evidence type="ECO:0000313" key="10">
    <source>
        <dbReference type="Proteomes" id="UP001163046"/>
    </source>
</evidence>
<comment type="caution">
    <text evidence="9">The sequence shown here is derived from an EMBL/GenBank/DDBJ whole genome shotgun (WGS) entry which is preliminary data.</text>
</comment>
<keyword evidence="3 7" id="KW-0863">Zinc-finger</keyword>
<dbReference type="PANTHER" id="PTHR24171:SF8">
    <property type="entry name" value="BRCA1-ASSOCIATED RING DOMAIN PROTEIN 1"/>
    <property type="match status" value="1"/>
</dbReference>
<evidence type="ECO:0000256" key="6">
    <source>
        <dbReference type="PROSITE-ProRule" id="PRU00023"/>
    </source>
</evidence>
<keyword evidence="1" id="KW-0479">Metal-binding</keyword>